<accession>C6VS56</accession>
<keyword evidence="2" id="KW-1185">Reference proteome</keyword>
<dbReference type="EMBL" id="CP001619">
    <property type="protein sequence ID" value="ACT94577.1"/>
    <property type="molecule type" value="Genomic_DNA"/>
</dbReference>
<dbReference type="Proteomes" id="UP000002011">
    <property type="component" value="Chromosome"/>
</dbReference>
<organism evidence="1 2">
    <name type="scientific">Dyadobacter fermentans (strain ATCC 700827 / DSM 18053 / CIP 107007 / KCTC 52180 / NS114)</name>
    <dbReference type="NCBI Taxonomy" id="471854"/>
    <lineage>
        <taxon>Bacteria</taxon>
        <taxon>Pseudomonadati</taxon>
        <taxon>Bacteroidota</taxon>
        <taxon>Cytophagia</taxon>
        <taxon>Cytophagales</taxon>
        <taxon>Spirosomataceae</taxon>
        <taxon>Dyadobacter</taxon>
    </lineage>
</organism>
<dbReference type="OrthoDB" id="913551at2"/>
<dbReference type="eggNOG" id="COG1887">
    <property type="taxonomic scope" value="Bacteria"/>
</dbReference>
<evidence type="ECO:0000313" key="1">
    <source>
        <dbReference type="EMBL" id="ACT94577.1"/>
    </source>
</evidence>
<name>C6VS56_DYAFD</name>
<dbReference type="AlphaFoldDB" id="C6VS56"/>
<protein>
    <submittedName>
        <fullName evidence="1">Uncharacterized protein</fullName>
    </submittedName>
</protein>
<sequence>MERANKKRILLLITNPFAAINVIHSGLLSELEKCYEISVMSDLLTEGDVGSFNEHFKLNMHLMETPVASAPGFIRRLRIFQTVLFGLFFDVATIRIKLMEKGALVHKLFCIARQSSLLIFLSGRLLIYLRRWLIRKMTHPARYASLAECQFDAVLSTSPLDMRENEIMNSLKAYGVRGISMIISWDNLTSKGIINADAGLVLVWSETMAREFDRFYWLFGDNATVRIVGVPRFDVYHRNTCKKSLPAAMRMADEGRATHKILFSTGAAKHHSCQNYIIDDLLEYAKTQPGLAILVRCHPADDPARYVRYTSCGNVRLFQPFAGNETPPADFLETLRAQLSLCRVCVQVASTMFLDAAACNTPVISIAYDARDDVPYAHSVRRYYDYSHHLPPHAFLQASVVRKRQELFGKLDEILETHAATSTLRNAIAPLVHHSGPDSVSATAQHIREWLG</sequence>
<dbReference type="STRING" id="471854.Dfer_3366"/>
<reference evidence="1 2" key="1">
    <citation type="journal article" date="2009" name="Stand. Genomic Sci.">
        <title>Complete genome sequence of Dyadobacter fermentans type strain (NS114).</title>
        <authorList>
            <person name="Lang E."/>
            <person name="Lapidus A."/>
            <person name="Chertkov O."/>
            <person name="Brettin T."/>
            <person name="Detter J.C."/>
            <person name="Han C."/>
            <person name="Copeland A."/>
            <person name="Glavina Del Rio T."/>
            <person name="Nolan M."/>
            <person name="Chen F."/>
            <person name="Lucas S."/>
            <person name="Tice H."/>
            <person name="Cheng J.F."/>
            <person name="Land M."/>
            <person name="Hauser L."/>
            <person name="Chang Y.J."/>
            <person name="Jeffries C.D."/>
            <person name="Kopitz M."/>
            <person name="Bruce D."/>
            <person name="Goodwin L."/>
            <person name="Pitluck S."/>
            <person name="Ovchinnikova G."/>
            <person name="Pati A."/>
            <person name="Ivanova N."/>
            <person name="Mavrommatis K."/>
            <person name="Chen A."/>
            <person name="Palaniappan K."/>
            <person name="Chain P."/>
            <person name="Bristow J."/>
            <person name="Eisen J.A."/>
            <person name="Markowitz V."/>
            <person name="Hugenholtz P."/>
            <person name="Goker M."/>
            <person name="Rohde M."/>
            <person name="Kyrpides N.C."/>
            <person name="Klenk H.P."/>
        </authorList>
    </citation>
    <scope>NUCLEOTIDE SEQUENCE [LARGE SCALE GENOMIC DNA]</scope>
    <source>
        <strain evidence="2">ATCC 700827 / DSM 18053 / CIP 107007 / KCTC 52180 / NS114</strain>
    </source>
</reference>
<dbReference type="SUPFAM" id="SSF53756">
    <property type="entry name" value="UDP-Glycosyltransferase/glycogen phosphorylase"/>
    <property type="match status" value="1"/>
</dbReference>
<evidence type="ECO:0000313" key="2">
    <source>
        <dbReference type="Proteomes" id="UP000002011"/>
    </source>
</evidence>
<dbReference type="RefSeq" id="WP_015812821.1">
    <property type="nucleotide sequence ID" value="NC_013037.1"/>
</dbReference>
<dbReference type="HOGENOM" id="CLU_605102_0_0_10"/>
<dbReference type="KEGG" id="dfe:Dfer_3366"/>
<gene>
    <name evidence="1" type="ordered locus">Dfer_3366</name>
</gene>
<proteinExistence type="predicted"/>